<sequence length="411" mass="44584">MEGEEVVMSVEPIAMIVPPELQDLPEIFTPESSASSSTHESSSANPSSSSEGSSSEKTPNAGEDVEEGVSNPSPESAEVNVDVLVVASWENKSISGRLSNLRKAPHTLAAGFSFRANLHHEATDCATSTKGYKRLEEIVRQYHVPRTVLVRTGTKNERAAQCRQQGGYPLRAGADTVNPQQHKIYHRIYAIVSKVKDTYEGNRVQIALLVSAKYHSDEVDTRTEKVSNDLAACLSGWRLGHTYMNYPTLTPDDLELKDRITNYVKAVGLVDLEALVTLELLALRGFVDVANLFSEACWRDNANGLSAHELRELGLARKGKRALTSDRLQLLAACRKGSEAPARLHGHMLSGELNTGNQSGAVRSLDAPAAQARNPTEALPTAAASMGPRNAYPEGFSYTKADCQLVMVQGM</sequence>
<evidence type="ECO:0000313" key="3">
    <source>
        <dbReference type="Proteomes" id="UP001054252"/>
    </source>
</evidence>
<comment type="caution">
    <text evidence="2">The sequence shown here is derived from an EMBL/GenBank/DDBJ whole genome shotgun (WGS) entry which is preliminary data.</text>
</comment>
<evidence type="ECO:0000256" key="1">
    <source>
        <dbReference type="SAM" id="MobiDB-lite"/>
    </source>
</evidence>
<accession>A0AAV5MPZ2</accession>
<organism evidence="2 3">
    <name type="scientific">Rubroshorea leprosula</name>
    <dbReference type="NCBI Taxonomy" id="152421"/>
    <lineage>
        <taxon>Eukaryota</taxon>
        <taxon>Viridiplantae</taxon>
        <taxon>Streptophyta</taxon>
        <taxon>Embryophyta</taxon>
        <taxon>Tracheophyta</taxon>
        <taxon>Spermatophyta</taxon>
        <taxon>Magnoliopsida</taxon>
        <taxon>eudicotyledons</taxon>
        <taxon>Gunneridae</taxon>
        <taxon>Pentapetalae</taxon>
        <taxon>rosids</taxon>
        <taxon>malvids</taxon>
        <taxon>Malvales</taxon>
        <taxon>Dipterocarpaceae</taxon>
        <taxon>Rubroshorea</taxon>
    </lineage>
</organism>
<dbReference type="EMBL" id="BPVZ01000506">
    <property type="protein sequence ID" value="GKV51508.1"/>
    <property type="molecule type" value="Genomic_DNA"/>
</dbReference>
<reference evidence="2 3" key="1">
    <citation type="journal article" date="2021" name="Commun. Biol.">
        <title>The genome of Shorea leprosula (Dipterocarpaceae) highlights the ecological relevance of drought in aseasonal tropical rainforests.</title>
        <authorList>
            <person name="Ng K.K.S."/>
            <person name="Kobayashi M.J."/>
            <person name="Fawcett J.A."/>
            <person name="Hatakeyama M."/>
            <person name="Paape T."/>
            <person name="Ng C.H."/>
            <person name="Ang C.C."/>
            <person name="Tnah L.H."/>
            <person name="Lee C.T."/>
            <person name="Nishiyama T."/>
            <person name="Sese J."/>
            <person name="O'Brien M.J."/>
            <person name="Copetti D."/>
            <person name="Mohd Noor M.I."/>
            <person name="Ong R.C."/>
            <person name="Putra M."/>
            <person name="Sireger I.Z."/>
            <person name="Indrioko S."/>
            <person name="Kosugi Y."/>
            <person name="Izuno A."/>
            <person name="Isagi Y."/>
            <person name="Lee S.L."/>
            <person name="Shimizu K.K."/>
        </authorList>
    </citation>
    <scope>NUCLEOTIDE SEQUENCE [LARGE SCALE GENOMIC DNA]</scope>
    <source>
        <strain evidence="2">214</strain>
    </source>
</reference>
<feature type="region of interest" description="Disordered" evidence="1">
    <location>
        <begin position="1"/>
        <end position="76"/>
    </location>
</feature>
<dbReference type="Proteomes" id="UP001054252">
    <property type="component" value="Unassembled WGS sequence"/>
</dbReference>
<evidence type="ECO:0000313" key="2">
    <source>
        <dbReference type="EMBL" id="GKV51508.1"/>
    </source>
</evidence>
<proteinExistence type="predicted"/>
<gene>
    <name evidence="2" type="ORF">SLEP1_g58153</name>
</gene>
<protein>
    <submittedName>
        <fullName evidence="2">Uncharacterized protein</fullName>
    </submittedName>
</protein>
<dbReference type="AlphaFoldDB" id="A0AAV5MPZ2"/>
<feature type="compositionally biased region" description="Low complexity" evidence="1">
    <location>
        <begin position="31"/>
        <end position="56"/>
    </location>
</feature>
<name>A0AAV5MPZ2_9ROSI</name>
<keyword evidence="3" id="KW-1185">Reference proteome</keyword>